<feature type="compositionally biased region" description="Basic residues" evidence="1">
    <location>
        <begin position="62"/>
        <end position="73"/>
    </location>
</feature>
<accession>A0A4W3JMB4</accession>
<evidence type="ECO:0000313" key="2">
    <source>
        <dbReference type="Ensembl" id="ENSCMIP00000044634.1"/>
    </source>
</evidence>
<evidence type="ECO:0000313" key="3">
    <source>
        <dbReference type="Proteomes" id="UP000314986"/>
    </source>
</evidence>
<reference evidence="2" key="5">
    <citation type="submission" date="2025-09" db="UniProtKB">
        <authorList>
            <consortium name="Ensembl"/>
        </authorList>
    </citation>
    <scope>IDENTIFICATION</scope>
</reference>
<name>A0A4W3JMB4_CALMI</name>
<keyword evidence="3" id="KW-1185">Reference proteome</keyword>
<organism evidence="2 3">
    <name type="scientific">Callorhinchus milii</name>
    <name type="common">Ghost shark</name>
    <dbReference type="NCBI Taxonomy" id="7868"/>
    <lineage>
        <taxon>Eukaryota</taxon>
        <taxon>Metazoa</taxon>
        <taxon>Chordata</taxon>
        <taxon>Craniata</taxon>
        <taxon>Vertebrata</taxon>
        <taxon>Chondrichthyes</taxon>
        <taxon>Holocephali</taxon>
        <taxon>Chimaeriformes</taxon>
        <taxon>Callorhinchidae</taxon>
        <taxon>Callorhinchus</taxon>
    </lineage>
</organism>
<reference evidence="3" key="3">
    <citation type="journal article" date="2014" name="Nature">
        <title>Elephant shark genome provides unique insights into gnathostome evolution.</title>
        <authorList>
            <consortium name="International Elephant Shark Genome Sequencing Consortium"/>
            <person name="Venkatesh B."/>
            <person name="Lee A.P."/>
            <person name="Ravi V."/>
            <person name="Maurya A.K."/>
            <person name="Lian M.M."/>
            <person name="Swann J.B."/>
            <person name="Ohta Y."/>
            <person name="Flajnik M.F."/>
            <person name="Sutoh Y."/>
            <person name="Kasahara M."/>
            <person name="Hoon S."/>
            <person name="Gangu V."/>
            <person name="Roy S.W."/>
            <person name="Irimia M."/>
            <person name="Korzh V."/>
            <person name="Kondrychyn I."/>
            <person name="Lim Z.W."/>
            <person name="Tay B.H."/>
            <person name="Tohari S."/>
            <person name="Kong K.W."/>
            <person name="Ho S."/>
            <person name="Lorente-Galdos B."/>
            <person name="Quilez J."/>
            <person name="Marques-Bonet T."/>
            <person name="Raney B.J."/>
            <person name="Ingham P.W."/>
            <person name="Tay A."/>
            <person name="Hillier L.W."/>
            <person name="Minx P."/>
            <person name="Boehm T."/>
            <person name="Wilson R.K."/>
            <person name="Brenner S."/>
            <person name="Warren W.C."/>
        </authorList>
    </citation>
    <scope>NUCLEOTIDE SEQUENCE [LARGE SCALE GENOMIC DNA]</scope>
</reference>
<feature type="region of interest" description="Disordered" evidence="1">
    <location>
        <begin position="52"/>
        <end position="90"/>
    </location>
</feature>
<sequence length="118" mass="13415">MRRKGSREMLTQAQRMVEMKNDGQLHRISIYDPLEIISEDDLTAQEIVEYHSNTENTERPQLKSKRVKNKVKKKEATVQNARGAPPQTANTFHYTRNFGTLSLNPSALAPHSLLSNPA</sequence>
<protein>
    <submittedName>
        <fullName evidence="2">Uncharacterized protein</fullName>
    </submittedName>
</protein>
<proteinExistence type="predicted"/>
<dbReference type="Ensembl" id="ENSCMIT00000045273.1">
    <property type="protein sequence ID" value="ENSCMIP00000044634.1"/>
    <property type="gene ID" value="ENSCMIG00000018455.1"/>
</dbReference>
<dbReference type="AlphaFoldDB" id="A0A4W3JMB4"/>
<reference evidence="2" key="4">
    <citation type="submission" date="2025-08" db="UniProtKB">
        <authorList>
            <consortium name="Ensembl"/>
        </authorList>
    </citation>
    <scope>IDENTIFICATION</scope>
</reference>
<dbReference type="InParanoid" id="A0A4W3JMB4"/>
<dbReference type="Proteomes" id="UP000314986">
    <property type="component" value="Unassembled WGS sequence"/>
</dbReference>
<dbReference type="STRING" id="7868.ENSCMIP00000044634"/>
<evidence type="ECO:0000256" key="1">
    <source>
        <dbReference type="SAM" id="MobiDB-lite"/>
    </source>
</evidence>
<reference evidence="3" key="1">
    <citation type="journal article" date="2006" name="Science">
        <title>Ancient noncoding elements conserved in the human genome.</title>
        <authorList>
            <person name="Venkatesh B."/>
            <person name="Kirkness E.F."/>
            <person name="Loh Y.H."/>
            <person name="Halpern A.L."/>
            <person name="Lee A.P."/>
            <person name="Johnson J."/>
            <person name="Dandona N."/>
            <person name="Viswanathan L.D."/>
            <person name="Tay A."/>
            <person name="Venter J.C."/>
            <person name="Strausberg R.L."/>
            <person name="Brenner S."/>
        </authorList>
    </citation>
    <scope>NUCLEOTIDE SEQUENCE [LARGE SCALE GENOMIC DNA]</scope>
</reference>
<reference evidence="3" key="2">
    <citation type="journal article" date="2007" name="PLoS Biol.">
        <title>Survey sequencing and comparative analysis of the elephant shark (Callorhinchus milii) genome.</title>
        <authorList>
            <person name="Venkatesh B."/>
            <person name="Kirkness E.F."/>
            <person name="Loh Y.H."/>
            <person name="Halpern A.L."/>
            <person name="Lee A.P."/>
            <person name="Johnson J."/>
            <person name="Dandona N."/>
            <person name="Viswanathan L.D."/>
            <person name="Tay A."/>
            <person name="Venter J.C."/>
            <person name="Strausberg R.L."/>
            <person name="Brenner S."/>
        </authorList>
    </citation>
    <scope>NUCLEOTIDE SEQUENCE [LARGE SCALE GENOMIC DNA]</scope>
</reference>